<protein>
    <recommendedName>
        <fullName evidence="3">DUF4283 domain-containing protein</fullName>
    </recommendedName>
</protein>
<evidence type="ECO:0000313" key="2">
    <source>
        <dbReference type="Proteomes" id="UP000828251"/>
    </source>
</evidence>
<organism evidence="1 2">
    <name type="scientific">Gossypium stocksii</name>
    <dbReference type="NCBI Taxonomy" id="47602"/>
    <lineage>
        <taxon>Eukaryota</taxon>
        <taxon>Viridiplantae</taxon>
        <taxon>Streptophyta</taxon>
        <taxon>Embryophyta</taxon>
        <taxon>Tracheophyta</taxon>
        <taxon>Spermatophyta</taxon>
        <taxon>Magnoliopsida</taxon>
        <taxon>eudicotyledons</taxon>
        <taxon>Gunneridae</taxon>
        <taxon>Pentapetalae</taxon>
        <taxon>rosids</taxon>
        <taxon>malvids</taxon>
        <taxon>Malvales</taxon>
        <taxon>Malvaceae</taxon>
        <taxon>Malvoideae</taxon>
        <taxon>Gossypium</taxon>
    </lineage>
</organism>
<proteinExistence type="predicted"/>
<reference evidence="1 2" key="1">
    <citation type="journal article" date="2021" name="Plant Biotechnol. J.">
        <title>Multi-omics assisted identification of the key and species-specific regulatory components of drought-tolerant mechanisms in Gossypium stocksii.</title>
        <authorList>
            <person name="Yu D."/>
            <person name="Ke L."/>
            <person name="Zhang D."/>
            <person name="Wu Y."/>
            <person name="Sun Y."/>
            <person name="Mei J."/>
            <person name="Sun J."/>
            <person name="Sun Y."/>
        </authorList>
    </citation>
    <scope>NUCLEOTIDE SEQUENCE [LARGE SCALE GENOMIC DNA]</scope>
    <source>
        <strain evidence="2">cv. E1</strain>
        <tissue evidence="1">Leaf</tissue>
    </source>
</reference>
<evidence type="ECO:0008006" key="3">
    <source>
        <dbReference type="Google" id="ProtNLM"/>
    </source>
</evidence>
<gene>
    <name evidence="1" type="ORF">J1N35_026882</name>
</gene>
<dbReference type="EMBL" id="JAIQCV010000008">
    <property type="protein sequence ID" value="KAH1074554.1"/>
    <property type="molecule type" value="Genomic_DNA"/>
</dbReference>
<dbReference type="PANTHER" id="PTHR31286:SF173">
    <property type="entry name" value="DUF4283 DOMAIN-CONTAINING PROTEIN"/>
    <property type="match status" value="1"/>
</dbReference>
<sequence>MSSLSKNSSSDKSIVEELIPKKVRFRRKDVDTSSDMMVDLSSEQHVSWKEKLVGQHPKDSLNRLEEREDLEILEGDVQKSLVNRVPAITFPDRIHQILIQAFDPSQAFPSVVMAWIRFPGLPGYRYNHKIITEIRGMVGKVVKLDMNTDNRARGRFARMVIYADLDKPLVSQILINVRKQTVEYESLLTICFHCRRYGHMENFYTFRNHISTEGKNMDSPEVS</sequence>
<evidence type="ECO:0000313" key="1">
    <source>
        <dbReference type="EMBL" id="KAH1074554.1"/>
    </source>
</evidence>
<dbReference type="InterPro" id="IPR040256">
    <property type="entry name" value="At4g02000-like"/>
</dbReference>
<dbReference type="AlphaFoldDB" id="A0A9D3ZZ77"/>
<dbReference type="PANTHER" id="PTHR31286">
    <property type="entry name" value="GLYCINE-RICH CELL WALL STRUCTURAL PROTEIN 1.8-LIKE"/>
    <property type="match status" value="1"/>
</dbReference>
<comment type="caution">
    <text evidence="1">The sequence shown here is derived from an EMBL/GenBank/DDBJ whole genome shotgun (WGS) entry which is preliminary data.</text>
</comment>
<name>A0A9D3ZZ77_9ROSI</name>
<keyword evidence="2" id="KW-1185">Reference proteome</keyword>
<dbReference type="OrthoDB" id="996904at2759"/>
<accession>A0A9D3ZZ77</accession>
<dbReference type="Proteomes" id="UP000828251">
    <property type="component" value="Unassembled WGS sequence"/>
</dbReference>